<evidence type="ECO:0000256" key="2">
    <source>
        <dbReference type="ARBA" id="ARBA00006464"/>
    </source>
</evidence>
<dbReference type="GO" id="GO:0016780">
    <property type="term" value="F:phosphotransferase activity, for other substituted phosphate groups"/>
    <property type="evidence" value="ECO:0007669"/>
    <property type="project" value="TreeGrafter"/>
</dbReference>
<comment type="subcellular location">
    <subcellularLocation>
        <location evidence="1">Cell membrane</location>
    </subcellularLocation>
</comment>
<protein>
    <submittedName>
        <fullName evidence="11">Sugar transferase</fullName>
    </submittedName>
</protein>
<dbReference type="GO" id="GO:0005886">
    <property type="term" value="C:plasma membrane"/>
    <property type="evidence" value="ECO:0007669"/>
    <property type="project" value="UniProtKB-SubCell"/>
</dbReference>
<evidence type="ECO:0000256" key="9">
    <source>
        <dbReference type="SAM" id="Phobius"/>
    </source>
</evidence>
<dbReference type="EMBL" id="CP028919">
    <property type="protein sequence ID" value="AWB50718.1"/>
    <property type="molecule type" value="Genomic_DNA"/>
</dbReference>
<keyword evidence="5 9" id="KW-0812">Transmembrane</keyword>
<keyword evidence="3" id="KW-1003">Cell membrane</keyword>
<evidence type="ECO:0000256" key="3">
    <source>
        <dbReference type="ARBA" id="ARBA00022475"/>
    </source>
</evidence>
<dbReference type="OrthoDB" id="9808602at2"/>
<dbReference type="InterPro" id="IPR003362">
    <property type="entry name" value="Bact_transf"/>
</dbReference>
<dbReference type="Proteomes" id="UP000244496">
    <property type="component" value="Plasmid unnamed1"/>
</dbReference>
<name>A0A2S0USC7_9RHOB</name>
<keyword evidence="6 9" id="KW-1133">Transmembrane helix</keyword>
<dbReference type="AlphaFoldDB" id="A0A2S0USC7"/>
<geneLocation type="plasmid" evidence="11">
    <name>unnamed1</name>
</geneLocation>
<proteinExistence type="inferred from homology"/>
<reference evidence="11 12" key="1">
    <citation type="submission" date="2018-04" db="EMBL/GenBank/DDBJ databases">
        <title>Genome sequencing of Gemmobacter.</title>
        <authorList>
            <person name="Yi H."/>
            <person name="Baek M.-G."/>
        </authorList>
    </citation>
    <scope>NUCLEOTIDE SEQUENCE [LARGE SCALE GENOMIC DNA]</scope>
    <source>
        <strain evidence="11 12">HYN0069</strain>
        <plasmid evidence="12">Plasmid unnamed1</plasmid>
    </source>
</reference>
<dbReference type="PANTHER" id="PTHR30576:SF4">
    <property type="entry name" value="UNDECAPRENYL-PHOSPHATE GALACTOSE PHOSPHOTRANSFERASE"/>
    <property type="match status" value="1"/>
</dbReference>
<comment type="similarity">
    <text evidence="2">Belongs to the bacterial sugar transferase family.</text>
</comment>
<keyword evidence="4 11" id="KW-0808">Transferase</keyword>
<evidence type="ECO:0000256" key="4">
    <source>
        <dbReference type="ARBA" id="ARBA00022679"/>
    </source>
</evidence>
<evidence type="ECO:0000313" key="11">
    <source>
        <dbReference type="EMBL" id="AWB50718.1"/>
    </source>
</evidence>
<dbReference type="KEGG" id="geh:HYN69_18370"/>
<evidence type="ECO:0000256" key="5">
    <source>
        <dbReference type="ARBA" id="ARBA00022692"/>
    </source>
</evidence>
<dbReference type="PANTHER" id="PTHR30576">
    <property type="entry name" value="COLANIC BIOSYNTHESIS UDP-GLUCOSE LIPID CARRIER TRANSFERASE"/>
    <property type="match status" value="1"/>
</dbReference>
<dbReference type="GO" id="GO:0000271">
    <property type="term" value="P:polysaccharide biosynthetic process"/>
    <property type="evidence" value="ECO:0007669"/>
    <property type="project" value="UniProtKB-KW"/>
</dbReference>
<keyword evidence="11" id="KW-0614">Plasmid</keyword>
<evidence type="ECO:0000256" key="8">
    <source>
        <dbReference type="ARBA" id="ARBA00023169"/>
    </source>
</evidence>
<keyword evidence="7 9" id="KW-0472">Membrane</keyword>
<gene>
    <name evidence="11" type="ORF">HYN69_18370</name>
</gene>
<dbReference type="Pfam" id="PF02397">
    <property type="entry name" value="Bac_transf"/>
    <property type="match status" value="1"/>
</dbReference>
<evidence type="ECO:0000313" key="12">
    <source>
        <dbReference type="Proteomes" id="UP000244496"/>
    </source>
</evidence>
<evidence type="ECO:0000256" key="6">
    <source>
        <dbReference type="ARBA" id="ARBA00022989"/>
    </source>
</evidence>
<accession>A0A2S0USC7</accession>
<keyword evidence="12" id="KW-1185">Reference proteome</keyword>
<evidence type="ECO:0000256" key="7">
    <source>
        <dbReference type="ARBA" id="ARBA00023136"/>
    </source>
</evidence>
<organism evidence="11 12">
    <name type="scientific">Paragemmobacter aquarius</name>
    <dbReference type="NCBI Taxonomy" id="2169400"/>
    <lineage>
        <taxon>Bacteria</taxon>
        <taxon>Pseudomonadati</taxon>
        <taxon>Pseudomonadota</taxon>
        <taxon>Alphaproteobacteria</taxon>
        <taxon>Rhodobacterales</taxon>
        <taxon>Paracoccaceae</taxon>
        <taxon>Paragemmobacter</taxon>
    </lineage>
</organism>
<keyword evidence="8" id="KW-0270">Exopolysaccharide synthesis</keyword>
<feature type="domain" description="Bacterial sugar transferase" evidence="10">
    <location>
        <begin position="46"/>
        <end position="234"/>
    </location>
</feature>
<evidence type="ECO:0000259" key="10">
    <source>
        <dbReference type="Pfam" id="PF02397"/>
    </source>
</evidence>
<feature type="transmembrane region" description="Helical" evidence="9">
    <location>
        <begin position="51"/>
        <end position="74"/>
    </location>
</feature>
<evidence type="ECO:0000256" key="1">
    <source>
        <dbReference type="ARBA" id="ARBA00004236"/>
    </source>
</evidence>
<sequence>MTFERGRIEDKLGFSEAERLAIVPTAETFVDVGATSQNTFYRRHGKRSFDITLVLLAAPVWIPLIALLAALVIMDGGNPFYGQSRVGRGGRTFRMWKIRSMVVGADDVLDQYLSADPAIRAEWDEKQKLEKDPRITRVGKLLRKTSFDELPQFWNVLVGDMSLVGPRPMMVDQKMIYPGSAYYALRPGVTGPWQISARNRSSFRERARYDERYLEECSLGHDLRTVLNTVPVVLAGRGV</sequence>